<dbReference type="Gene3D" id="3.40.50.150">
    <property type="entry name" value="Vaccinia Virus protein VP39"/>
    <property type="match status" value="1"/>
</dbReference>
<reference evidence="1 2" key="1">
    <citation type="journal article" date="2013" name="Proc. Natl. Acad. Sci. U.S.A.">
        <title>Fine-scale variation in meiotic recombination in Mimulus inferred from population shotgun sequencing.</title>
        <authorList>
            <person name="Hellsten U."/>
            <person name="Wright K.M."/>
            <person name="Jenkins J."/>
            <person name="Shu S."/>
            <person name="Yuan Y."/>
            <person name="Wessler S.R."/>
            <person name="Schmutz J."/>
            <person name="Willis J.H."/>
            <person name="Rokhsar D.S."/>
        </authorList>
    </citation>
    <scope>NUCLEOTIDE SEQUENCE [LARGE SCALE GENOMIC DNA]</scope>
    <source>
        <strain evidence="2">cv. DUN x IM62</strain>
    </source>
</reference>
<gene>
    <name evidence="1" type="ORF">MIMGU_mgv1a0119851mg</name>
</gene>
<dbReference type="InterPro" id="IPR029063">
    <property type="entry name" value="SAM-dependent_MTases_sf"/>
</dbReference>
<dbReference type="Proteomes" id="UP000030748">
    <property type="component" value="Unassembled WGS sequence"/>
</dbReference>
<sequence>MAELFDKQAAIYSDSRPTYPAEWYKMLADLTPHHSLAWDVGTGNGQAALG</sequence>
<dbReference type="AlphaFoldDB" id="A0A022Q245"/>
<evidence type="ECO:0000313" key="1">
    <source>
        <dbReference type="EMBL" id="EYU20580.1"/>
    </source>
</evidence>
<dbReference type="STRING" id="4155.A0A022Q245"/>
<feature type="non-terminal residue" evidence="1">
    <location>
        <position position="50"/>
    </location>
</feature>
<keyword evidence="2" id="KW-1185">Reference proteome</keyword>
<dbReference type="PANTHER" id="PTHR45180">
    <property type="entry name" value="OS01G0307686 PROTEIN"/>
    <property type="match status" value="1"/>
</dbReference>
<dbReference type="PANTHER" id="PTHR45180:SF1">
    <property type="entry name" value="OS01G0307686 PROTEIN"/>
    <property type="match status" value="1"/>
</dbReference>
<accession>A0A022Q245</accession>
<evidence type="ECO:0008006" key="3">
    <source>
        <dbReference type="Google" id="ProtNLM"/>
    </source>
</evidence>
<dbReference type="EMBL" id="KI632264">
    <property type="protein sequence ID" value="EYU20580.1"/>
    <property type="molecule type" value="Genomic_DNA"/>
</dbReference>
<proteinExistence type="predicted"/>
<evidence type="ECO:0000313" key="2">
    <source>
        <dbReference type="Proteomes" id="UP000030748"/>
    </source>
</evidence>
<organism evidence="1 2">
    <name type="scientific">Erythranthe guttata</name>
    <name type="common">Yellow monkey flower</name>
    <name type="synonym">Mimulus guttatus</name>
    <dbReference type="NCBI Taxonomy" id="4155"/>
    <lineage>
        <taxon>Eukaryota</taxon>
        <taxon>Viridiplantae</taxon>
        <taxon>Streptophyta</taxon>
        <taxon>Embryophyta</taxon>
        <taxon>Tracheophyta</taxon>
        <taxon>Spermatophyta</taxon>
        <taxon>Magnoliopsida</taxon>
        <taxon>eudicotyledons</taxon>
        <taxon>Gunneridae</taxon>
        <taxon>Pentapetalae</taxon>
        <taxon>asterids</taxon>
        <taxon>lamiids</taxon>
        <taxon>Lamiales</taxon>
        <taxon>Phrymaceae</taxon>
        <taxon>Erythranthe</taxon>
    </lineage>
</organism>
<protein>
    <recommendedName>
        <fullName evidence="3">Methyltransferase</fullName>
    </recommendedName>
</protein>
<dbReference type="SUPFAM" id="SSF53335">
    <property type="entry name" value="S-adenosyl-L-methionine-dependent methyltransferases"/>
    <property type="match status" value="1"/>
</dbReference>
<name>A0A022Q245_ERYGU</name>